<feature type="domain" description="PAS" evidence="9">
    <location>
        <begin position="268"/>
        <end position="341"/>
    </location>
</feature>
<dbReference type="InterPro" id="IPR003594">
    <property type="entry name" value="HATPase_dom"/>
</dbReference>
<dbReference type="SMART" id="SM00387">
    <property type="entry name" value="HATPase_c"/>
    <property type="match status" value="1"/>
</dbReference>
<dbReference type="InterPro" id="IPR013767">
    <property type="entry name" value="PAS_fold"/>
</dbReference>
<dbReference type="PROSITE" id="PS50112">
    <property type="entry name" value="PAS"/>
    <property type="match status" value="2"/>
</dbReference>
<feature type="domain" description="PAC" evidence="10">
    <location>
        <begin position="216"/>
        <end position="267"/>
    </location>
</feature>
<dbReference type="EC" id="2.7.13.3" evidence="2"/>
<dbReference type="Pfam" id="PF00072">
    <property type="entry name" value="Response_reg"/>
    <property type="match status" value="1"/>
</dbReference>
<dbReference type="GO" id="GO:0006355">
    <property type="term" value="P:regulation of DNA-templated transcription"/>
    <property type="evidence" value="ECO:0007669"/>
    <property type="project" value="InterPro"/>
</dbReference>
<dbReference type="SUPFAM" id="SSF47384">
    <property type="entry name" value="Homodimeric domain of signal transducing histidine kinase"/>
    <property type="match status" value="1"/>
</dbReference>
<evidence type="ECO:0000256" key="5">
    <source>
        <dbReference type="ARBA" id="ARBA00022777"/>
    </source>
</evidence>
<dbReference type="InterPro" id="IPR001610">
    <property type="entry name" value="PAC"/>
</dbReference>
<dbReference type="InterPro" id="IPR036890">
    <property type="entry name" value="HATPase_C_sf"/>
</dbReference>
<gene>
    <name evidence="11" type="ORF">SAMN02745165_02443</name>
</gene>
<dbReference type="PANTHER" id="PTHR43304">
    <property type="entry name" value="PHYTOCHROME-LIKE PROTEIN CPH1"/>
    <property type="match status" value="1"/>
</dbReference>
<evidence type="ECO:0000259" key="10">
    <source>
        <dbReference type="PROSITE" id="PS50113"/>
    </source>
</evidence>
<proteinExistence type="predicted"/>
<dbReference type="PROSITE" id="PS50113">
    <property type="entry name" value="PAC"/>
    <property type="match status" value="3"/>
</dbReference>
<reference evidence="11 12" key="1">
    <citation type="submission" date="2016-11" db="EMBL/GenBank/DDBJ databases">
        <authorList>
            <person name="Jaros S."/>
            <person name="Januszkiewicz K."/>
            <person name="Wedrychowicz H."/>
        </authorList>
    </citation>
    <scope>NUCLEOTIDE SEQUENCE [LARGE SCALE GENOMIC DNA]</scope>
    <source>
        <strain evidence="11 12">DSM 5091</strain>
    </source>
</reference>
<organism evidence="11 12">
    <name type="scientific">Malonomonas rubra DSM 5091</name>
    <dbReference type="NCBI Taxonomy" id="1122189"/>
    <lineage>
        <taxon>Bacteria</taxon>
        <taxon>Pseudomonadati</taxon>
        <taxon>Thermodesulfobacteriota</taxon>
        <taxon>Desulfuromonadia</taxon>
        <taxon>Desulfuromonadales</taxon>
        <taxon>Geopsychrobacteraceae</taxon>
        <taxon>Malonomonas</taxon>
    </lineage>
</organism>
<accession>A0A1M6JGR8</accession>
<dbReference type="Pfam" id="PF08447">
    <property type="entry name" value="PAS_3"/>
    <property type="match status" value="1"/>
</dbReference>
<dbReference type="PROSITE" id="PS50109">
    <property type="entry name" value="HIS_KIN"/>
    <property type="match status" value="1"/>
</dbReference>
<dbReference type="CDD" id="cd17546">
    <property type="entry name" value="REC_hyHK_CKI1_RcsC-like"/>
    <property type="match status" value="1"/>
</dbReference>
<protein>
    <recommendedName>
        <fullName evidence="2">histidine kinase</fullName>
        <ecNumber evidence="2">2.7.13.3</ecNumber>
    </recommendedName>
</protein>
<dbReference type="Gene3D" id="3.30.565.10">
    <property type="entry name" value="Histidine kinase-like ATPase, C-terminal domain"/>
    <property type="match status" value="1"/>
</dbReference>
<dbReference type="PRINTS" id="PR00344">
    <property type="entry name" value="BCTRLSENSOR"/>
</dbReference>
<dbReference type="GO" id="GO:0000155">
    <property type="term" value="F:phosphorelay sensor kinase activity"/>
    <property type="evidence" value="ECO:0007669"/>
    <property type="project" value="InterPro"/>
</dbReference>
<dbReference type="InterPro" id="IPR000700">
    <property type="entry name" value="PAS-assoc_C"/>
</dbReference>
<dbReference type="NCBIfam" id="TIGR00229">
    <property type="entry name" value="sensory_box"/>
    <property type="match status" value="3"/>
</dbReference>
<name>A0A1M6JGR8_MALRU</name>
<dbReference type="InterPro" id="IPR005467">
    <property type="entry name" value="His_kinase_dom"/>
</dbReference>
<dbReference type="InterPro" id="IPR003661">
    <property type="entry name" value="HisK_dim/P_dom"/>
</dbReference>
<dbReference type="SMART" id="SM00086">
    <property type="entry name" value="PAC"/>
    <property type="match status" value="3"/>
</dbReference>
<dbReference type="SUPFAM" id="SSF55785">
    <property type="entry name" value="PYP-like sensor domain (PAS domain)"/>
    <property type="match status" value="3"/>
</dbReference>
<comment type="catalytic activity">
    <reaction evidence="1">
        <text>ATP + protein L-histidine = ADP + protein N-phospho-L-histidine.</text>
        <dbReference type="EC" id="2.7.13.3"/>
    </reaction>
</comment>
<evidence type="ECO:0000256" key="4">
    <source>
        <dbReference type="ARBA" id="ARBA00022679"/>
    </source>
</evidence>
<evidence type="ECO:0000313" key="11">
    <source>
        <dbReference type="EMBL" id="SHJ45893.1"/>
    </source>
</evidence>
<dbReference type="InterPro" id="IPR004358">
    <property type="entry name" value="Sig_transdc_His_kin-like_C"/>
</dbReference>
<dbReference type="RefSeq" id="WP_072909018.1">
    <property type="nucleotide sequence ID" value="NZ_FQZT01000008.1"/>
</dbReference>
<evidence type="ECO:0000256" key="6">
    <source>
        <dbReference type="PROSITE-ProRule" id="PRU00169"/>
    </source>
</evidence>
<evidence type="ECO:0000259" key="8">
    <source>
        <dbReference type="PROSITE" id="PS50110"/>
    </source>
</evidence>
<feature type="domain" description="PAS" evidence="9">
    <location>
        <begin position="13"/>
        <end position="85"/>
    </location>
</feature>
<dbReference type="SUPFAM" id="SSF52172">
    <property type="entry name" value="CheY-like"/>
    <property type="match status" value="1"/>
</dbReference>
<feature type="domain" description="Response regulatory" evidence="8">
    <location>
        <begin position="649"/>
        <end position="764"/>
    </location>
</feature>
<keyword evidence="3 6" id="KW-0597">Phosphoprotein</keyword>
<dbReference type="STRING" id="1122189.SAMN02745165_02443"/>
<dbReference type="OrthoDB" id="9777714at2"/>
<dbReference type="SMART" id="SM00388">
    <property type="entry name" value="HisKA"/>
    <property type="match status" value="1"/>
</dbReference>
<dbReference type="Gene3D" id="1.10.287.130">
    <property type="match status" value="1"/>
</dbReference>
<dbReference type="Pfam" id="PF00989">
    <property type="entry name" value="PAS"/>
    <property type="match status" value="1"/>
</dbReference>
<dbReference type="SUPFAM" id="SSF55874">
    <property type="entry name" value="ATPase domain of HSP90 chaperone/DNA topoisomerase II/histidine kinase"/>
    <property type="match status" value="1"/>
</dbReference>
<dbReference type="PANTHER" id="PTHR43304:SF1">
    <property type="entry name" value="PAC DOMAIN-CONTAINING PROTEIN"/>
    <property type="match status" value="1"/>
</dbReference>
<dbReference type="InterPro" id="IPR000014">
    <property type="entry name" value="PAS"/>
</dbReference>
<dbReference type="InterPro" id="IPR035965">
    <property type="entry name" value="PAS-like_dom_sf"/>
</dbReference>
<evidence type="ECO:0000259" key="9">
    <source>
        <dbReference type="PROSITE" id="PS50112"/>
    </source>
</evidence>
<keyword evidence="12" id="KW-1185">Reference proteome</keyword>
<dbReference type="EMBL" id="FQZT01000008">
    <property type="protein sequence ID" value="SHJ45893.1"/>
    <property type="molecule type" value="Genomic_DNA"/>
</dbReference>
<feature type="domain" description="PAC" evidence="10">
    <location>
        <begin position="343"/>
        <end position="398"/>
    </location>
</feature>
<evidence type="ECO:0000259" key="7">
    <source>
        <dbReference type="PROSITE" id="PS50109"/>
    </source>
</evidence>
<dbReference type="AlphaFoldDB" id="A0A1M6JGR8"/>
<dbReference type="PROSITE" id="PS50110">
    <property type="entry name" value="RESPONSE_REGULATORY"/>
    <property type="match status" value="1"/>
</dbReference>
<evidence type="ECO:0000256" key="3">
    <source>
        <dbReference type="ARBA" id="ARBA00022553"/>
    </source>
</evidence>
<dbReference type="Gene3D" id="3.30.450.20">
    <property type="entry name" value="PAS domain"/>
    <property type="match status" value="3"/>
</dbReference>
<dbReference type="InterPro" id="IPR036097">
    <property type="entry name" value="HisK_dim/P_sf"/>
</dbReference>
<dbReference type="SMART" id="SM00091">
    <property type="entry name" value="PAS"/>
    <property type="match status" value="3"/>
</dbReference>
<dbReference type="InterPro" id="IPR013655">
    <property type="entry name" value="PAS_fold_3"/>
</dbReference>
<dbReference type="CDD" id="cd00082">
    <property type="entry name" value="HisKA"/>
    <property type="match status" value="1"/>
</dbReference>
<keyword evidence="4" id="KW-0808">Transferase</keyword>
<dbReference type="CDD" id="cd00130">
    <property type="entry name" value="PAS"/>
    <property type="match status" value="3"/>
</dbReference>
<dbReference type="Gene3D" id="3.40.50.2300">
    <property type="match status" value="1"/>
</dbReference>
<evidence type="ECO:0000313" key="12">
    <source>
        <dbReference type="Proteomes" id="UP000184171"/>
    </source>
</evidence>
<feature type="domain" description="PAC" evidence="10">
    <location>
        <begin position="89"/>
        <end position="142"/>
    </location>
</feature>
<evidence type="ECO:0000256" key="2">
    <source>
        <dbReference type="ARBA" id="ARBA00012438"/>
    </source>
</evidence>
<feature type="modified residue" description="4-aspartylphosphate" evidence="6">
    <location>
        <position position="698"/>
    </location>
</feature>
<evidence type="ECO:0000256" key="1">
    <source>
        <dbReference type="ARBA" id="ARBA00000085"/>
    </source>
</evidence>
<sequence>MNIDKTREELRASREQLEFALRGANSGIWDWFPQENKIYFDDNYYKISGYTPHEFPCAYEEWQNRVHPEDIDQVLEAISQTIDGKNEGFTTKFRFKKKNGDWMWILGQGKVITYDADGAPVRIAGMHTDIDESKKGELALKNSEARLASILRVAPTGIGVTLDRVIHRPNRRFCEMTGYNAEELEGLPARKLYLTEEVFEWVGREKYRQISHHGTGTVETQMVRKDGSLFDVLLSSTPINPDNLGEGITFTALDITDRKQAERNLRESEEHLRTILNSIGDAVIATDFQQKIINLNRVAEKLTGWSENEALEQNLKDVFQLADPEDGKPIKNFVHHLQTSDAHTAKLRHAQLKMKNGGEHQVACSASPIKDTEGSVKGTVLVFRDIGEELRLHSDLQRIQTLESIGILAGGIAHDFNNILMGLFGNITMAKRKLDTEHPAFKNLEKAENSAERAKNLTGKLLTFAKGGEPIRDHVSLTELMKDVVLFDLTGSNVKAIFDIPSDLWTADVDKGQIQQVFSNLTTNANQAMPDGGKLFINLQNYDNTDGKIKNLSPGKYLKVSVRDTGTGINKQDLGKIFDPYFSTKQTGSGLGLATVYSIIHRHKGQIEVDSSPGQGTTFTLLIPASDKTPVEGDNKPKATRRNSVDSARILVMDDELVILDLVSEMLESLGHKVETATDCEKTLRRYRQNEFDLLILDLTIPGGPGGLETLKEIHAINSQAKALVASGYAEDPVMSRYEEYGFKGVVCKPYSIEELQHAIETALTG</sequence>
<dbReference type="SMART" id="SM00448">
    <property type="entry name" value="REC"/>
    <property type="match status" value="1"/>
</dbReference>
<dbReference type="Proteomes" id="UP000184171">
    <property type="component" value="Unassembled WGS sequence"/>
</dbReference>
<dbReference type="InterPro" id="IPR011006">
    <property type="entry name" value="CheY-like_superfamily"/>
</dbReference>
<dbReference type="InterPro" id="IPR052162">
    <property type="entry name" value="Sensor_kinase/Photoreceptor"/>
</dbReference>
<keyword evidence="5" id="KW-0418">Kinase</keyword>
<dbReference type="Pfam" id="PF13426">
    <property type="entry name" value="PAS_9"/>
    <property type="match status" value="1"/>
</dbReference>
<dbReference type="Pfam" id="PF02518">
    <property type="entry name" value="HATPase_c"/>
    <property type="match status" value="1"/>
</dbReference>
<feature type="domain" description="Histidine kinase" evidence="7">
    <location>
        <begin position="411"/>
        <end position="627"/>
    </location>
</feature>
<dbReference type="InterPro" id="IPR001789">
    <property type="entry name" value="Sig_transdc_resp-reg_receiver"/>
</dbReference>